<gene>
    <name evidence="1" type="ORF">S06H3_29968</name>
</gene>
<name>X1M1N6_9ZZZZ</name>
<organism evidence="1">
    <name type="scientific">marine sediment metagenome</name>
    <dbReference type="NCBI Taxonomy" id="412755"/>
    <lineage>
        <taxon>unclassified sequences</taxon>
        <taxon>metagenomes</taxon>
        <taxon>ecological metagenomes</taxon>
    </lineage>
</organism>
<protein>
    <submittedName>
        <fullName evidence="1">Uncharacterized protein</fullName>
    </submittedName>
</protein>
<comment type="caution">
    <text evidence="1">The sequence shown here is derived from an EMBL/GenBank/DDBJ whole genome shotgun (WGS) entry which is preliminary data.</text>
</comment>
<dbReference type="AlphaFoldDB" id="X1M1N6"/>
<evidence type="ECO:0000313" key="1">
    <source>
        <dbReference type="EMBL" id="GAI25278.1"/>
    </source>
</evidence>
<feature type="non-terminal residue" evidence="1">
    <location>
        <position position="30"/>
    </location>
</feature>
<accession>X1M1N6</accession>
<sequence>MDPILTALPESEGGLVTGGITPSIVSLRAN</sequence>
<reference evidence="1" key="1">
    <citation type="journal article" date="2014" name="Front. Microbiol.">
        <title>High frequency of phylogenetically diverse reductive dehalogenase-homologous genes in deep subseafloor sedimentary metagenomes.</title>
        <authorList>
            <person name="Kawai M."/>
            <person name="Futagami T."/>
            <person name="Toyoda A."/>
            <person name="Takaki Y."/>
            <person name="Nishi S."/>
            <person name="Hori S."/>
            <person name="Arai W."/>
            <person name="Tsubouchi T."/>
            <person name="Morono Y."/>
            <person name="Uchiyama I."/>
            <person name="Ito T."/>
            <person name="Fujiyama A."/>
            <person name="Inagaki F."/>
            <person name="Takami H."/>
        </authorList>
    </citation>
    <scope>NUCLEOTIDE SEQUENCE</scope>
    <source>
        <strain evidence="1">Expedition CK06-06</strain>
    </source>
</reference>
<dbReference type="EMBL" id="BARV01017612">
    <property type="protein sequence ID" value="GAI25278.1"/>
    <property type="molecule type" value="Genomic_DNA"/>
</dbReference>
<proteinExistence type="predicted"/>